<dbReference type="SUPFAM" id="SSF53807">
    <property type="entry name" value="Helical backbone' metal receptor"/>
    <property type="match status" value="1"/>
</dbReference>
<accession>A0A4R1FQD7</accession>
<keyword evidence="5" id="KW-1185">Reference proteome</keyword>
<keyword evidence="2" id="KW-0732">Signal</keyword>
<evidence type="ECO:0000259" key="3">
    <source>
        <dbReference type="PROSITE" id="PS50983"/>
    </source>
</evidence>
<protein>
    <submittedName>
        <fullName evidence="4">Iron complex transport system substrate-binding protein</fullName>
    </submittedName>
</protein>
<dbReference type="GO" id="GO:0071281">
    <property type="term" value="P:cellular response to iron ion"/>
    <property type="evidence" value="ECO:0007669"/>
    <property type="project" value="TreeGrafter"/>
</dbReference>
<dbReference type="PROSITE" id="PS51257">
    <property type="entry name" value="PROKAR_LIPOPROTEIN"/>
    <property type="match status" value="1"/>
</dbReference>
<dbReference type="Proteomes" id="UP000294856">
    <property type="component" value="Unassembled WGS sequence"/>
</dbReference>
<dbReference type="PROSITE" id="PS50983">
    <property type="entry name" value="FE_B12_PBP"/>
    <property type="match status" value="1"/>
</dbReference>
<evidence type="ECO:0000313" key="5">
    <source>
        <dbReference type="Proteomes" id="UP000294856"/>
    </source>
</evidence>
<dbReference type="PANTHER" id="PTHR30535:SF34">
    <property type="entry name" value="MOLYBDATE-BINDING PROTEIN MOLA"/>
    <property type="match status" value="1"/>
</dbReference>
<gene>
    <name evidence="4" type="ORF">DFR71_3133</name>
</gene>
<dbReference type="Pfam" id="PF01497">
    <property type="entry name" value="Peripla_BP_2"/>
    <property type="match status" value="1"/>
</dbReference>
<name>A0A4R1FQD7_9NOCA</name>
<dbReference type="PANTHER" id="PTHR30535">
    <property type="entry name" value="VITAMIN B12-BINDING PROTEIN"/>
    <property type="match status" value="1"/>
</dbReference>
<reference evidence="4 5" key="1">
    <citation type="submission" date="2019-03" db="EMBL/GenBank/DDBJ databases">
        <title>Genomic Encyclopedia of Type Strains, Phase IV (KMG-IV): sequencing the most valuable type-strain genomes for metagenomic binning, comparative biology and taxonomic classification.</title>
        <authorList>
            <person name="Goeker M."/>
        </authorList>
    </citation>
    <scope>NUCLEOTIDE SEQUENCE [LARGE SCALE GENOMIC DNA]</scope>
    <source>
        <strain evidence="4 5">DSM 44684</strain>
    </source>
</reference>
<dbReference type="Gene3D" id="3.40.50.1980">
    <property type="entry name" value="Nitrogenase molybdenum iron protein domain"/>
    <property type="match status" value="2"/>
</dbReference>
<dbReference type="EMBL" id="SMFR01000002">
    <property type="protein sequence ID" value="TCJ97097.1"/>
    <property type="molecule type" value="Genomic_DNA"/>
</dbReference>
<evidence type="ECO:0000256" key="2">
    <source>
        <dbReference type="SAM" id="SignalP"/>
    </source>
</evidence>
<evidence type="ECO:0000313" key="4">
    <source>
        <dbReference type="EMBL" id="TCJ97097.1"/>
    </source>
</evidence>
<feature type="chain" id="PRO_5020299214" evidence="2">
    <location>
        <begin position="41"/>
        <end position="378"/>
    </location>
</feature>
<feature type="domain" description="Fe/B12 periplasmic-binding" evidence="3">
    <location>
        <begin position="67"/>
        <end position="332"/>
    </location>
</feature>
<evidence type="ECO:0000256" key="1">
    <source>
        <dbReference type="ARBA" id="ARBA00008814"/>
    </source>
</evidence>
<dbReference type="Gene3D" id="1.20.58.2180">
    <property type="match status" value="1"/>
</dbReference>
<sequence length="378" mass="41298">MANTQRARRRESLRPQRWMAVGMIAALALTAGCSSREAQADNAAGAGALTIIDQRGRAVTLDGPAGKVAFTVMPAPSIFAAVDRSYDRIVGLNQSTLVANRGGMFATMFPASADSAVVAGSDFVPNVETLLQLDPDVVVQWGDRGNDVIAPIESAGFPVVGLKYGTQDDLEQWITLFSQIAGKPERGRQLVDWQRAEQAEMRARVASTQGQRPRAMILSRTGDTYSTTSAKGYDGFQFDLVGGDLVSKGFVSDSGQVGPEQILAWNPEVIMLSGFDQSTPADIYADPRLANVSAVQNKRVYKTPLGGYRWQVPGAESPLMWLWMHQILYPGTRNGQLREDIRAGFDNLFAYRITDDEIDQVLRLDLNKDAAGYDQFLR</sequence>
<organism evidence="4 5">
    <name type="scientific">Nocardia alba</name>
    <dbReference type="NCBI Taxonomy" id="225051"/>
    <lineage>
        <taxon>Bacteria</taxon>
        <taxon>Bacillati</taxon>
        <taxon>Actinomycetota</taxon>
        <taxon>Actinomycetes</taxon>
        <taxon>Mycobacteriales</taxon>
        <taxon>Nocardiaceae</taxon>
        <taxon>Nocardia</taxon>
    </lineage>
</organism>
<feature type="signal peptide" evidence="2">
    <location>
        <begin position="1"/>
        <end position="40"/>
    </location>
</feature>
<dbReference type="AlphaFoldDB" id="A0A4R1FQD7"/>
<dbReference type="STRING" id="1210063.GCA_001612665_00794"/>
<dbReference type="InterPro" id="IPR050902">
    <property type="entry name" value="ABC_Transporter_SBP"/>
</dbReference>
<comment type="caution">
    <text evidence="4">The sequence shown here is derived from an EMBL/GenBank/DDBJ whole genome shotgun (WGS) entry which is preliminary data.</text>
</comment>
<dbReference type="InterPro" id="IPR002491">
    <property type="entry name" value="ABC_transptr_periplasmic_BD"/>
</dbReference>
<comment type="similarity">
    <text evidence="1">Belongs to the bacterial solute-binding protein 8 family.</text>
</comment>
<proteinExistence type="inferred from homology"/>
<dbReference type="OrthoDB" id="9775594at2"/>